<accession>A0ABD0LJE6</accession>
<protein>
    <submittedName>
        <fullName evidence="2">Uncharacterized protein</fullName>
    </submittedName>
</protein>
<feature type="signal peptide" evidence="1">
    <location>
        <begin position="1"/>
        <end position="30"/>
    </location>
</feature>
<dbReference type="EMBL" id="JACVVK020000043">
    <property type="protein sequence ID" value="KAK7499637.1"/>
    <property type="molecule type" value="Genomic_DNA"/>
</dbReference>
<dbReference type="Proteomes" id="UP001519460">
    <property type="component" value="Unassembled WGS sequence"/>
</dbReference>
<feature type="chain" id="PRO_5044762442" evidence="1">
    <location>
        <begin position="31"/>
        <end position="216"/>
    </location>
</feature>
<keyword evidence="3" id="KW-1185">Reference proteome</keyword>
<gene>
    <name evidence="2" type="ORF">BaRGS_00009289</name>
</gene>
<evidence type="ECO:0000313" key="3">
    <source>
        <dbReference type="Proteomes" id="UP001519460"/>
    </source>
</evidence>
<evidence type="ECO:0000313" key="2">
    <source>
        <dbReference type="EMBL" id="KAK7499637.1"/>
    </source>
</evidence>
<organism evidence="2 3">
    <name type="scientific">Batillaria attramentaria</name>
    <dbReference type="NCBI Taxonomy" id="370345"/>
    <lineage>
        <taxon>Eukaryota</taxon>
        <taxon>Metazoa</taxon>
        <taxon>Spiralia</taxon>
        <taxon>Lophotrochozoa</taxon>
        <taxon>Mollusca</taxon>
        <taxon>Gastropoda</taxon>
        <taxon>Caenogastropoda</taxon>
        <taxon>Sorbeoconcha</taxon>
        <taxon>Cerithioidea</taxon>
        <taxon>Batillariidae</taxon>
        <taxon>Batillaria</taxon>
    </lineage>
</organism>
<reference evidence="2 3" key="1">
    <citation type="journal article" date="2023" name="Sci. Data">
        <title>Genome assembly of the Korean intertidal mud-creeper Batillaria attramentaria.</title>
        <authorList>
            <person name="Patra A.K."/>
            <person name="Ho P.T."/>
            <person name="Jun S."/>
            <person name="Lee S.J."/>
            <person name="Kim Y."/>
            <person name="Won Y.J."/>
        </authorList>
    </citation>
    <scope>NUCLEOTIDE SEQUENCE [LARGE SCALE GENOMIC DNA]</scope>
    <source>
        <strain evidence="2">Wonlab-2016</strain>
    </source>
</reference>
<dbReference type="PANTHER" id="PTHR39297:SF1">
    <property type="entry name" value="CUB DOMAIN-CONTAINING PROTEIN"/>
    <property type="match status" value="1"/>
</dbReference>
<dbReference type="PANTHER" id="PTHR39297">
    <property type="entry name" value="CUB DOMAIN-CONTAINING PROTEIN"/>
    <property type="match status" value="1"/>
</dbReference>
<evidence type="ECO:0000256" key="1">
    <source>
        <dbReference type="SAM" id="SignalP"/>
    </source>
</evidence>
<sequence length="216" mass="23873">MATATYQLSVLFTSFCAFSLSGTGIYICEAACPGDGSNVIQYNPISPPYDRNYSSITDAGTHPLGFYRGVWHYNQAGMSNPCIKITADKASTRKLEIKVDHVKDQNSAEECFQGRYVSCRESPGDSVYIEFLCNSQCEEADVLFWYRLTLSKLPSEEDLDLFCLNTGSEFPEDLMELPPGVTFPTYTTPGGPSGQGSTFQPWVLLTVLLIVCQSFL</sequence>
<comment type="caution">
    <text evidence="2">The sequence shown here is derived from an EMBL/GenBank/DDBJ whole genome shotgun (WGS) entry which is preliminary data.</text>
</comment>
<dbReference type="AlphaFoldDB" id="A0ABD0LJE6"/>
<keyword evidence="1" id="KW-0732">Signal</keyword>
<name>A0ABD0LJE6_9CAEN</name>
<proteinExistence type="predicted"/>